<proteinExistence type="predicted"/>
<organism evidence="1 2">
    <name type="scientific">Luteolibacter algae</name>
    <dbReference type="NCBI Taxonomy" id="454151"/>
    <lineage>
        <taxon>Bacteria</taxon>
        <taxon>Pseudomonadati</taxon>
        <taxon>Verrucomicrobiota</taxon>
        <taxon>Verrucomicrobiia</taxon>
        <taxon>Verrucomicrobiales</taxon>
        <taxon>Verrucomicrobiaceae</taxon>
        <taxon>Luteolibacter</taxon>
    </lineage>
</organism>
<protein>
    <submittedName>
        <fullName evidence="1">YqgE/AlgH family protein</fullName>
    </submittedName>
</protein>
<keyword evidence="2" id="KW-1185">Reference proteome</keyword>
<dbReference type="PANTHER" id="PTHR31984:SF17">
    <property type="entry name" value="TRANSCRIPTIONAL REGULATOR"/>
    <property type="match status" value="1"/>
</dbReference>
<dbReference type="EMBL" id="JBHUIT010000011">
    <property type="protein sequence ID" value="MFD2256669.1"/>
    <property type="molecule type" value="Genomic_DNA"/>
</dbReference>
<reference evidence="2" key="1">
    <citation type="journal article" date="2019" name="Int. J. Syst. Evol. Microbiol.">
        <title>The Global Catalogue of Microorganisms (GCM) 10K type strain sequencing project: providing services to taxonomists for standard genome sequencing and annotation.</title>
        <authorList>
            <consortium name="The Broad Institute Genomics Platform"/>
            <consortium name="The Broad Institute Genome Sequencing Center for Infectious Disease"/>
            <person name="Wu L."/>
            <person name="Ma J."/>
        </authorList>
    </citation>
    <scope>NUCLEOTIDE SEQUENCE [LARGE SCALE GENOMIC DNA]</scope>
    <source>
        <strain evidence="2">CGMCC 4.7106</strain>
    </source>
</reference>
<dbReference type="RefSeq" id="WP_386819959.1">
    <property type="nucleotide sequence ID" value="NZ_JBHUIT010000011.1"/>
</dbReference>
<gene>
    <name evidence="1" type="ORF">ACFSSA_08275</name>
</gene>
<sequence length="186" mass="20360">MDDSSASELPICLRRKLLLATPSLGQGIFERSVILLSEHDPDEGAVGIILNHPTDAKLGDLVSDPALSELQDLPVHRGGPLSTDQLGFTAFSWKKNKMDLKSGITAKTAVDLLKRGDCVVRATVGYSAWSPGQLESEILAKAWFTSKPTADLISLPHDLSLWKNLLRQISPYHHLLSYSPRNPLLN</sequence>
<comment type="caution">
    <text evidence="1">The sequence shown here is derived from an EMBL/GenBank/DDBJ whole genome shotgun (WGS) entry which is preliminary data.</text>
</comment>
<evidence type="ECO:0000313" key="2">
    <source>
        <dbReference type="Proteomes" id="UP001597375"/>
    </source>
</evidence>
<evidence type="ECO:0000313" key="1">
    <source>
        <dbReference type="EMBL" id="MFD2256669.1"/>
    </source>
</evidence>
<accession>A0ABW5D7D3</accession>
<dbReference type="InterPro" id="IPR003774">
    <property type="entry name" value="AlgH-like"/>
</dbReference>
<dbReference type="SUPFAM" id="SSF143456">
    <property type="entry name" value="VC0467-like"/>
    <property type="match status" value="1"/>
</dbReference>
<name>A0ABW5D7D3_9BACT</name>
<dbReference type="Pfam" id="PF02622">
    <property type="entry name" value="DUF179"/>
    <property type="match status" value="1"/>
</dbReference>
<dbReference type="PANTHER" id="PTHR31984">
    <property type="entry name" value="TRANSPORTER, PUTATIVE (DUF179)-RELATED"/>
    <property type="match status" value="1"/>
</dbReference>
<dbReference type="Proteomes" id="UP001597375">
    <property type="component" value="Unassembled WGS sequence"/>
</dbReference>
<dbReference type="Gene3D" id="3.40.1740.10">
    <property type="entry name" value="VC0467-like"/>
    <property type="match status" value="1"/>
</dbReference>